<keyword evidence="3" id="KW-1185">Reference proteome</keyword>
<gene>
    <name evidence="2" type="ORF">HNR25_002561</name>
</gene>
<dbReference type="AlphaFoldDB" id="A0A841EEF6"/>
<evidence type="ECO:0000313" key="2">
    <source>
        <dbReference type="EMBL" id="MBB5998810.1"/>
    </source>
</evidence>
<evidence type="ECO:0000256" key="1">
    <source>
        <dbReference type="SAM" id="Phobius"/>
    </source>
</evidence>
<organism evidence="2 3">
    <name type="scientific">Streptomonospora salina</name>
    <dbReference type="NCBI Taxonomy" id="104205"/>
    <lineage>
        <taxon>Bacteria</taxon>
        <taxon>Bacillati</taxon>
        <taxon>Actinomycetota</taxon>
        <taxon>Actinomycetes</taxon>
        <taxon>Streptosporangiales</taxon>
        <taxon>Nocardiopsidaceae</taxon>
        <taxon>Streptomonospora</taxon>
    </lineage>
</organism>
<reference evidence="2 3" key="1">
    <citation type="submission" date="2020-08" db="EMBL/GenBank/DDBJ databases">
        <title>Sequencing the genomes of 1000 actinobacteria strains.</title>
        <authorList>
            <person name="Klenk H.-P."/>
        </authorList>
    </citation>
    <scope>NUCLEOTIDE SEQUENCE [LARGE SCALE GENOMIC DNA]</scope>
    <source>
        <strain evidence="2 3">DSM 44593</strain>
    </source>
</reference>
<dbReference type="RefSeq" id="WP_246463640.1">
    <property type="nucleotide sequence ID" value="NZ_BAABKT010000013.1"/>
</dbReference>
<proteinExistence type="predicted"/>
<keyword evidence="1" id="KW-0812">Transmembrane</keyword>
<comment type="caution">
    <text evidence="2">The sequence shown here is derived from an EMBL/GenBank/DDBJ whole genome shotgun (WGS) entry which is preliminary data.</text>
</comment>
<dbReference type="Proteomes" id="UP000578077">
    <property type="component" value="Unassembled WGS sequence"/>
</dbReference>
<feature type="transmembrane region" description="Helical" evidence="1">
    <location>
        <begin position="57"/>
        <end position="80"/>
    </location>
</feature>
<dbReference type="EMBL" id="JACHLY010000001">
    <property type="protein sequence ID" value="MBB5998810.1"/>
    <property type="molecule type" value="Genomic_DNA"/>
</dbReference>
<sequence>MAPEQRQEPAEPARTGAVRAAMGAVVLLAVVLLVFPLSGTAQAGAGFPGFRGEPPLAIALLIAMVAGSVITLILAATHFTRLRHRVRGRRRPLASRP</sequence>
<protein>
    <submittedName>
        <fullName evidence="2">Putative integral membrane protein</fullName>
    </submittedName>
</protein>
<keyword evidence="1" id="KW-0472">Membrane</keyword>
<evidence type="ECO:0000313" key="3">
    <source>
        <dbReference type="Proteomes" id="UP000578077"/>
    </source>
</evidence>
<name>A0A841EEF6_9ACTN</name>
<keyword evidence="1" id="KW-1133">Transmembrane helix</keyword>
<feature type="transmembrane region" description="Helical" evidence="1">
    <location>
        <begin position="20"/>
        <end position="37"/>
    </location>
</feature>
<accession>A0A841EEF6</accession>